<keyword evidence="1" id="KW-0472">Membrane</keyword>
<dbReference type="InParanoid" id="G1XKQ9"/>
<dbReference type="GeneID" id="22896295"/>
<name>G1XKQ9_ARTOA</name>
<feature type="transmembrane region" description="Helical" evidence="1">
    <location>
        <begin position="63"/>
        <end position="82"/>
    </location>
</feature>
<reference evidence="2 3" key="1">
    <citation type="journal article" date="2011" name="PLoS Pathog.">
        <title>Genomic and proteomic analyses of the fungus Arthrobotrys oligospora provide insights into nematode-trap formation.</title>
        <authorList>
            <person name="Yang J."/>
            <person name="Wang L."/>
            <person name="Ji X."/>
            <person name="Feng Y."/>
            <person name="Li X."/>
            <person name="Zou C."/>
            <person name="Xu J."/>
            <person name="Ren Y."/>
            <person name="Mi Q."/>
            <person name="Wu J."/>
            <person name="Liu S."/>
            <person name="Liu Y."/>
            <person name="Huang X."/>
            <person name="Wang H."/>
            <person name="Niu X."/>
            <person name="Li J."/>
            <person name="Liang L."/>
            <person name="Luo Y."/>
            <person name="Ji K."/>
            <person name="Zhou W."/>
            <person name="Yu Z."/>
            <person name="Li G."/>
            <person name="Liu Y."/>
            <person name="Li L."/>
            <person name="Qiao M."/>
            <person name="Feng L."/>
            <person name="Zhang K.-Q."/>
        </authorList>
    </citation>
    <scope>NUCLEOTIDE SEQUENCE [LARGE SCALE GENOMIC DNA]</scope>
    <source>
        <strain evidence="3">ATCC 24927 / CBS 115.81 / DSM 1491</strain>
    </source>
</reference>
<dbReference type="Proteomes" id="UP000008784">
    <property type="component" value="Unassembled WGS sequence"/>
</dbReference>
<gene>
    <name evidence="2" type="ORF">AOL_s00110g79</name>
</gene>
<organism evidence="2 3">
    <name type="scientific">Arthrobotrys oligospora (strain ATCC 24927 / CBS 115.81 / DSM 1491)</name>
    <name type="common">Nematode-trapping fungus</name>
    <name type="synonym">Didymozoophaga oligospora</name>
    <dbReference type="NCBI Taxonomy" id="756982"/>
    <lineage>
        <taxon>Eukaryota</taxon>
        <taxon>Fungi</taxon>
        <taxon>Dikarya</taxon>
        <taxon>Ascomycota</taxon>
        <taxon>Pezizomycotina</taxon>
        <taxon>Orbiliomycetes</taxon>
        <taxon>Orbiliales</taxon>
        <taxon>Orbiliaceae</taxon>
        <taxon>Orbilia</taxon>
        <taxon>Orbilia oligospora</taxon>
    </lineage>
</organism>
<dbReference type="RefSeq" id="XP_011125071.1">
    <property type="nucleotide sequence ID" value="XM_011126769.1"/>
</dbReference>
<keyword evidence="3" id="KW-1185">Reference proteome</keyword>
<evidence type="ECO:0000313" key="2">
    <source>
        <dbReference type="EMBL" id="EGX46255.1"/>
    </source>
</evidence>
<protein>
    <submittedName>
        <fullName evidence="2">Uncharacterized protein</fullName>
    </submittedName>
</protein>
<dbReference type="OrthoDB" id="10539724at2759"/>
<dbReference type="HOGENOM" id="CLU_831486_0_0_1"/>
<comment type="caution">
    <text evidence="2">The sequence shown here is derived from an EMBL/GenBank/DDBJ whole genome shotgun (WGS) entry which is preliminary data.</text>
</comment>
<sequence length="334" mass="38408">MSPPAQMVKATLKIDGVWNSDNFTFGTLCNILCHTNEQTALEFLERILPRIERQSQWDDRKRYSILLAALFCGAFNILVFLLHRGYPFRETAEFCHYAHSPRKWYGKWYERGKECEHISDILAIPSAAVIATALGGRQKTVWEKSLKAVFPEVEVEKIFAEDFQKLPVKVRLLYAVCWNCKFRRSFRPLYGFCEKKGRISFRPYKPRGLHDSRYTKAIPNQCDGCDFGTIECPNCGEIPLELQEEEFSESTSDEDDQLPIPDSTVYLVSSGPQIEGLSPKLLAWPRFYLQHLGISGILITVLSAVVSYLLYKLKQSENMRHSMLAYNKELGPEE</sequence>
<keyword evidence="1" id="KW-1133">Transmembrane helix</keyword>
<proteinExistence type="predicted"/>
<accession>G1XKQ9</accession>
<evidence type="ECO:0000313" key="3">
    <source>
        <dbReference type="Proteomes" id="UP000008784"/>
    </source>
</evidence>
<dbReference type="AlphaFoldDB" id="G1XKQ9"/>
<dbReference type="EMBL" id="ADOT01000194">
    <property type="protein sequence ID" value="EGX46255.1"/>
    <property type="molecule type" value="Genomic_DNA"/>
</dbReference>
<feature type="transmembrane region" description="Helical" evidence="1">
    <location>
        <begin position="288"/>
        <end position="311"/>
    </location>
</feature>
<keyword evidence="1" id="KW-0812">Transmembrane</keyword>
<evidence type="ECO:0000256" key="1">
    <source>
        <dbReference type="SAM" id="Phobius"/>
    </source>
</evidence>